<evidence type="ECO:0000313" key="2">
    <source>
        <dbReference type="Proteomes" id="UP001153334"/>
    </source>
</evidence>
<gene>
    <name evidence="1" type="ORF">ONZ43_g5724</name>
</gene>
<dbReference type="Proteomes" id="UP001153334">
    <property type="component" value="Unassembled WGS sequence"/>
</dbReference>
<keyword evidence="2" id="KW-1185">Reference proteome</keyword>
<evidence type="ECO:0000313" key="1">
    <source>
        <dbReference type="EMBL" id="KAJ8111022.1"/>
    </source>
</evidence>
<reference evidence="1" key="1">
    <citation type="submission" date="2022-11" db="EMBL/GenBank/DDBJ databases">
        <title>Genome Sequence of Nemania bipapillata.</title>
        <authorList>
            <person name="Buettner E."/>
        </authorList>
    </citation>
    <scope>NUCLEOTIDE SEQUENCE</scope>
    <source>
        <strain evidence="1">CP14</strain>
    </source>
</reference>
<dbReference type="EMBL" id="JAPESX010001846">
    <property type="protein sequence ID" value="KAJ8111022.1"/>
    <property type="molecule type" value="Genomic_DNA"/>
</dbReference>
<name>A0ACC2I7H9_9PEZI</name>
<protein>
    <submittedName>
        <fullName evidence="1">Uncharacterized protein</fullName>
    </submittedName>
</protein>
<organism evidence="1 2">
    <name type="scientific">Nemania bipapillata</name>
    <dbReference type="NCBI Taxonomy" id="110536"/>
    <lineage>
        <taxon>Eukaryota</taxon>
        <taxon>Fungi</taxon>
        <taxon>Dikarya</taxon>
        <taxon>Ascomycota</taxon>
        <taxon>Pezizomycotina</taxon>
        <taxon>Sordariomycetes</taxon>
        <taxon>Xylariomycetidae</taxon>
        <taxon>Xylariales</taxon>
        <taxon>Xylariaceae</taxon>
        <taxon>Nemania</taxon>
    </lineage>
</organism>
<comment type="caution">
    <text evidence="1">The sequence shown here is derived from an EMBL/GenBank/DDBJ whole genome shotgun (WGS) entry which is preliminary data.</text>
</comment>
<accession>A0ACC2I7H9</accession>
<proteinExistence type="predicted"/>
<sequence length="246" mass="27086">MFLLTIFVGTLIYNLAAFPFSQESRYKIYFQQTVDLDTGVSRVHYVGLREYVEKIVADLPSATGKELTCDPTSSSRAGLYNCSYDGSAVPPNVVKTMPPGIPPQNGYDSWLSYNITHNEGENKARFEVNGEETRSCAIVFQKPISTFEIKGGNGPDERFGGIPDKGLDKIKLYRRDWGTPWVVDVEWEQSGDGDSGIDGRVVCSWDDANTPGTIPAFDEGLQYSPPWVAVTKLSTGLCEGSKAFKA</sequence>